<dbReference type="Pfam" id="PF02706">
    <property type="entry name" value="Wzz"/>
    <property type="match status" value="1"/>
</dbReference>
<evidence type="ECO:0000259" key="8">
    <source>
        <dbReference type="Pfam" id="PF02706"/>
    </source>
</evidence>
<comment type="subcellular location">
    <subcellularLocation>
        <location evidence="1">Cell membrane</location>
        <topology evidence="1">Multi-pass membrane protein</topology>
    </subcellularLocation>
</comment>
<dbReference type="RefSeq" id="WP_209353807.1">
    <property type="nucleotide sequence ID" value="NZ_JAGIYZ010000028.1"/>
</dbReference>
<feature type="domain" description="Polysaccharide chain length determinant N-terminal" evidence="8">
    <location>
        <begin position="11"/>
        <end position="100"/>
    </location>
</feature>
<proteinExistence type="predicted"/>
<keyword evidence="2" id="KW-1003">Cell membrane</keyword>
<name>A0ABS4B070_9PROT</name>
<protein>
    <recommendedName>
        <fullName evidence="8">Polysaccharide chain length determinant N-terminal domain-containing protein</fullName>
    </recommendedName>
</protein>
<dbReference type="InterPro" id="IPR050445">
    <property type="entry name" value="Bact_polysacc_biosynth/exp"/>
</dbReference>
<feature type="coiled-coil region" evidence="6">
    <location>
        <begin position="324"/>
        <end position="351"/>
    </location>
</feature>
<evidence type="ECO:0000313" key="9">
    <source>
        <dbReference type="EMBL" id="MBP0466406.1"/>
    </source>
</evidence>
<accession>A0ABS4B070</accession>
<dbReference type="Proteomes" id="UP000680815">
    <property type="component" value="Unassembled WGS sequence"/>
</dbReference>
<evidence type="ECO:0000256" key="1">
    <source>
        <dbReference type="ARBA" id="ARBA00004651"/>
    </source>
</evidence>
<dbReference type="PANTHER" id="PTHR32309">
    <property type="entry name" value="TYROSINE-PROTEIN KINASE"/>
    <property type="match status" value="1"/>
</dbReference>
<evidence type="ECO:0000256" key="5">
    <source>
        <dbReference type="ARBA" id="ARBA00023136"/>
    </source>
</evidence>
<reference evidence="9 10" key="1">
    <citation type="submission" date="2021-03" db="EMBL/GenBank/DDBJ databases">
        <authorList>
            <person name="So Y."/>
        </authorList>
    </citation>
    <scope>NUCLEOTIDE SEQUENCE [LARGE SCALE GENOMIC DNA]</scope>
    <source>
        <strain evidence="9 10">PWR1</strain>
    </source>
</reference>
<keyword evidence="5 7" id="KW-0472">Membrane</keyword>
<organism evidence="9 10">
    <name type="scientific">Roseomonas nitratireducens</name>
    <dbReference type="NCBI Taxonomy" id="2820810"/>
    <lineage>
        <taxon>Bacteria</taxon>
        <taxon>Pseudomonadati</taxon>
        <taxon>Pseudomonadota</taxon>
        <taxon>Alphaproteobacteria</taxon>
        <taxon>Acetobacterales</taxon>
        <taxon>Roseomonadaceae</taxon>
        <taxon>Roseomonas</taxon>
    </lineage>
</organism>
<feature type="coiled-coil region" evidence="6">
    <location>
        <begin position="250"/>
        <end position="284"/>
    </location>
</feature>
<dbReference type="EMBL" id="JAGIYZ010000028">
    <property type="protein sequence ID" value="MBP0466406.1"/>
    <property type="molecule type" value="Genomic_DNA"/>
</dbReference>
<feature type="transmembrane region" description="Helical" evidence="7">
    <location>
        <begin position="441"/>
        <end position="464"/>
    </location>
</feature>
<evidence type="ECO:0000313" key="10">
    <source>
        <dbReference type="Proteomes" id="UP000680815"/>
    </source>
</evidence>
<keyword evidence="4 7" id="KW-1133">Transmembrane helix</keyword>
<keyword evidence="6" id="KW-0175">Coiled coil</keyword>
<dbReference type="InterPro" id="IPR003856">
    <property type="entry name" value="LPS_length_determ_N"/>
</dbReference>
<dbReference type="PANTHER" id="PTHR32309:SF13">
    <property type="entry name" value="FERRIC ENTEROBACTIN TRANSPORT PROTEIN FEPE"/>
    <property type="match status" value="1"/>
</dbReference>
<evidence type="ECO:0000256" key="6">
    <source>
        <dbReference type="SAM" id="Coils"/>
    </source>
</evidence>
<evidence type="ECO:0000256" key="7">
    <source>
        <dbReference type="SAM" id="Phobius"/>
    </source>
</evidence>
<gene>
    <name evidence="9" type="ORF">J5Y09_20935</name>
</gene>
<comment type="caution">
    <text evidence="9">The sequence shown here is derived from an EMBL/GenBank/DDBJ whole genome shotgun (WGS) entry which is preliminary data.</text>
</comment>
<evidence type="ECO:0000256" key="3">
    <source>
        <dbReference type="ARBA" id="ARBA00022692"/>
    </source>
</evidence>
<evidence type="ECO:0000256" key="4">
    <source>
        <dbReference type="ARBA" id="ARBA00022989"/>
    </source>
</evidence>
<feature type="transmembrane region" description="Helical" evidence="7">
    <location>
        <begin position="25"/>
        <end position="46"/>
    </location>
</feature>
<sequence length="496" mass="53089">MSSAPGSLLPEISLRDLAAPLLRRLWTVVAIVLAAILMAGVHVFLIRGDAWMAEAKILVRLGQEQAPLPTMLADRQAFVSTTPGHVNSEMELIRSRDLIALAVDRIDLAPAAPPPAEGLVARVKQAVRGAVRAVREGVSEALIALGLSTRLTPREAAIESLSGALILDSQPNTNVVTARLVWGAREVPEAALRLILDLYFETRAAMFQGRQAVEFFTERRRETGARLAAAEAALAAFERAQAITVPEEQRAALQRRLAEAETGLDAARLDLELAAIALRQLEATEAGADETRSGVALAGNPLQQAIASELASLGARSAGSQTTLAAQDAAVRRQRAEIAALSRQLAEQVRATHDQRRRILAARETLRDAIAADLAALQAALPDWQALRREVDSARRAFEFNDGKLNDALSVAALEEARIGNVQLVQRPALRATPVGLRKSVALALAGVLGGILALAWVAVAAFFDRRLHEAAEVERHLDLPVLAVVPRLRAPLPAA</sequence>
<keyword evidence="10" id="KW-1185">Reference proteome</keyword>
<evidence type="ECO:0000256" key="2">
    <source>
        <dbReference type="ARBA" id="ARBA00022475"/>
    </source>
</evidence>
<keyword evidence="3 7" id="KW-0812">Transmembrane</keyword>